<dbReference type="Proteomes" id="UP001176517">
    <property type="component" value="Unassembled WGS sequence"/>
</dbReference>
<keyword evidence="1" id="KW-0378">Hydrolase</keyword>
<protein>
    <recommendedName>
        <fullName evidence="5">Haloacid dehalogenase, type II</fullName>
    </recommendedName>
</protein>
<dbReference type="SUPFAM" id="SSF56784">
    <property type="entry name" value="HAD-like"/>
    <property type="match status" value="1"/>
</dbReference>
<evidence type="ECO:0000313" key="3">
    <source>
        <dbReference type="EMBL" id="KAK0555010.1"/>
    </source>
</evidence>
<keyword evidence="4" id="KW-1185">Reference proteome</keyword>
<proteinExistence type="predicted"/>
<accession>A0AAN6GSG8</accession>
<dbReference type="GO" id="GO:0016787">
    <property type="term" value="F:hydrolase activity"/>
    <property type="evidence" value="ECO:0007669"/>
    <property type="project" value="UniProtKB-KW"/>
</dbReference>
<feature type="region of interest" description="Disordered" evidence="2">
    <location>
        <begin position="82"/>
        <end position="122"/>
    </location>
</feature>
<gene>
    <name evidence="3" type="ORF">OC846_001867</name>
</gene>
<dbReference type="InterPro" id="IPR036412">
    <property type="entry name" value="HAD-like_sf"/>
</dbReference>
<evidence type="ECO:0000313" key="4">
    <source>
        <dbReference type="Proteomes" id="UP001176517"/>
    </source>
</evidence>
<dbReference type="InterPro" id="IPR051540">
    <property type="entry name" value="S-2-haloacid_dehalogenase"/>
</dbReference>
<evidence type="ECO:0000256" key="1">
    <source>
        <dbReference type="ARBA" id="ARBA00022801"/>
    </source>
</evidence>
<organism evidence="3 4">
    <name type="scientific">Tilletia horrida</name>
    <dbReference type="NCBI Taxonomy" id="155126"/>
    <lineage>
        <taxon>Eukaryota</taxon>
        <taxon>Fungi</taxon>
        <taxon>Dikarya</taxon>
        <taxon>Basidiomycota</taxon>
        <taxon>Ustilaginomycotina</taxon>
        <taxon>Exobasidiomycetes</taxon>
        <taxon>Tilletiales</taxon>
        <taxon>Tilletiaceae</taxon>
        <taxon>Tilletia</taxon>
    </lineage>
</organism>
<dbReference type="Gene3D" id="3.40.50.1000">
    <property type="entry name" value="HAD superfamily/HAD-like"/>
    <property type="match status" value="1"/>
</dbReference>
<feature type="compositionally biased region" description="Polar residues" evidence="2">
    <location>
        <begin position="83"/>
        <end position="95"/>
    </location>
</feature>
<name>A0AAN6GSG8_9BASI</name>
<evidence type="ECO:0000256" key="2">
    <source>
        <dbReference type="SAM" id="MobiDB-lite"/>
    </source>
</evidence>
<evidence type="ECO:0008006" key="5">
    <source>
        <dbReference type="Google" id="ProtNLM"/>
    </source>
</evidence>
<dbReference type="PANTHER" id="PTHR43316:SF4">
    <property type="entry name" value="ACID DEHALOGENASE, PUTATIVE (AFU_ORTHOLOGUE AFUA_8G05870)-RELATED"/>
    <property type="match status" value="1"/>
</dbReference>
<sequence length="311" mass="33975">MATEQKDIVVVHDLFGTLFGLDAPTEALRQSYPSLSPLRAHSIILDWYQCFQRDLTALSINDSYQSASLVFKETLPRALKQAGLSTVPETESNDPSRIFDPADESIPGPAQAKGAQRENPYPDSVLKPIMESLQHLRPRPGFAEAFTDIYRSSSTIKGPDIQIWTATNGGPELARKLLLAAAGEQHGLDLKLRSSDSSANGKSTGVGVFSCDEVKVSKPDPKVYAALRERLGLSKTFDQSNPDPVSLWFVASHTWDLFAARGAGFKTAWVSYEEFYAVPGIYGQPDIVAGDLAEAATSILKWEQEHSSQTS</sequence>
<dbReference type="EMBL" id="JAPDMZ010000031">
    <property type="protein sequence ID" value="KAK0555010.1"/>
    <property type="molecule type" value="Genomic_DNA"/>
</dbReference>
<dbReference type="InterPro" id="IPR023214">
    <property type="entry name" value="HAD_sf"/>
</dbReference>
<dbReference type="AlphaFoldDB" id="A0AAN6GSG8"/>
<reference evidence="3" key="1">
    <citation type="journal article" date="2023" name="PhytoFront">
        <title>Draft Genome Resources of Seven Strains of Tilletia horrida, Causal Agent of Kernel Smut of Rice.</title>
        <authorList>
            <person name="Khanal S."/>
            <person name="Antony Babu S."/>
            <person name="Zhou X.G."/>
        </authorList>
    </citation>
    <scope>NUCLEOTIDE SEQUENCE</scope>
    <source>
        <strain evidence="3">TX6</strain>
    </source>
</reference>
<comment type="caution">
    <text evidence="3">The sequence shown here is derived from an EMBL/GenBank/DDBJ whole genome shotgun (WGS) entry which is preliminary data.</text>
</comment>
<dbReference type="PANTHER" id="PTHR43316">
    <property type="entry name" value="HYDROLASE, HALOACID DELAHOGENASE-RELATED"/>
    <property type="match status" value="1"/>
</dbReference>